<dbReference type="EMBL" id="ACNN01000012">
    <property type="protein sequence ID" value="EEN83225.1"/>
    <property type="molecule type" value="Genomic_DNA"/>
</dbReference>
<keyword evidence="10" id="KW-1185">Reference proteome</keyword>
<sequence>MESKKKLSVPNEAITRSTAQMAEKTGNLYETVMVIAKRANQIAHDQQEELKSKLEEFNKGTDTLEEVYENAEQIEVSRCYERLPKPTLIATVEYDNDELYFRLASEKGKEE</sequence>
<proteinExistence type="inferred from homology"/>
<evidence type="ECO:0000256" key="6">
    <source>
        <dbReference type="ARBA" id="ARBA00029924"/>
    </source>
</evidence>
<evidence type="ECO:0000313" key="9">
    <source>
        <dbReference type="EMBL" id="EEN83225.1"/>
    </source>
</evidence>
<dbReference type="GeneID" id="93366460"/>
<evidence type="ECO:0000256" key="7">
    <source>
        <dbReference type="ARBA" id="ARBA00030998"/>
    </source>
</evidence>
<evidence type="ECO:0000256" key="8">
    <source>
        <dbReference type="ARBA" id="ARBA00048552"/>
    </source>
</evidence>
<protein>
    <recommendedName>
        <fullName evidence="3">DNA-directed RNA polymerase subunit omega</fullName>
        <ecNumber evidence="2">2.7.7.6</ecNumber>
    </recommendedName>
    <alternativeName>
        <fullName evidence="7">RNA polymerase omega subunit</fullName>
    </alternativeName>
    <alternativeName>
        <fullName evidence="6">Transcriptase subunit omega</fullName>
    </alternativeName>
</protein>
<reference evidence="9 10" key="1">
    <citation type="submission" date="2009-04" db="EMBL/GenBank/DDBJ databases">
        <authorList>
            <person name="Sebastian Y."/>
            <person name="Madupu R."/>
            <person name="Durkin A.S."/>
            <person name="Torralba M."/>
            <person name="Methe B."/>
            <person name="Sutton G.G."/>
            <person name="Strausberg R.L."/>
            <person name="Nelson K.E."/>
        </authorList>
    </citation>
    <scope>NUCLEOTIDE SEQUENCE [LARGE SCALE GENOMIC DNA]</scope>
    <source>
        <strain evidence="10">ATCC 35406 / BCRC 14492 / JCM 8526 / NCTC 13058 / HG 370</strain>
    </source>
</reference>
<gene>
    <name evidence="9" type="ORF">POREN0001_1119</name>
</gene>
<evidence type="ECO:0000256" key="3">
    <source>
        <dbReference type="ARBA" id="ARBA00013725"/>
    </source>
</evidence>
<dbReference type="Gene3D" id="3.90.940.10">
    <property type="match status" value="1"/>
</dbReference>
<comment type="catalytic activity">
    <reaction evidence="8">
        <text>RNA(n) + a ribonucleoside 5'-triphosphate = RNA(n+1) + diphosphate</text>
        <dbReference type="Rhea" id="RHEA:21248"/>
        <dbReference type="Rhea" id="RHEA-COMP:14527"/>
        <dbReference type="Rhea" id="RHEA-COMP:17342"/>
        <dbReference type="ChEBI" id="CHEBI:33019"/>
        <dbReference type="ChEBI" id="CHEBI:61557"/>
        <dbReference type="ChEBI" id="CHEBI:140395"/>
        <dbReference type="EC" id="2.7.7.6"/>
    </reaction>
</comment>
<evidence type="ECO:0000256" key="2">
    <source>
        <dbReference type="ARBA" id="ARBA00012418"/>
    </source>
</evidence>
<evidence type="ECO:0000256" key="5">
    <source>
        <dbReference type="ARBA" id="ARBA00023163"/>
    </source>
</evidence>
<keyword evidence="4 9" id="KW-0240">DNA-directed RNA polymerase</keyword>
<dbReference type="Pfam" id="PF01192">
    <property type="entry name" value="RNA_pol_Rpb6"/>
    <property type="match status" value="1"/>
</dbReference>
<dbReference type="InterPro" id="IPR036161">
    <property type="entry name" value="RPB6/omega-like_sf"/>
</dbReference>
<dbReference type="GO" id="GO:0003899">
    <property type="term" value="F:DNA-directed RNA polymerase activity"/>
    <property type="evidence" value="ECO:0007669"/>
    <property type="project" value="UniProtKB-EC"/>
</dbReference>
<evidence type="ECO:0000256" key="1">
    <source>
        <dbReference type="ARBA" id="ARBA00006711"/>
    </source>
</evidence>
<comment type="caution">
    <text evidence="9">The sequence shown here is derived from an EMBL/GenBank/DDBJ whole genome shotgun (WGS) entry which is preliminary data.</text>
</comment>
<dbReference type="InterPro" id="IPR006110">
    <property type="entry name" value="Pol_omega/Rpo6/RPB6"/>
</dbReference>
<accession>C3J9H5</accession>
<keyword evidence="5" id="KW-0804">Transcription</keyword>
<dbReference type="EC" id="2.7.7.6" evidence="2"/>
<name>C3J9H5_POREA</name>
<dbReference type="SUPFAM" id="SSF63562">
    <property type="entry name" value="RPB6/omega subunit-like"/>
    <property type="match status" value="1"/>
</dbReference>
<dbReference type="RefSeq" id="WP_004332853.1">
    <property type="nucleotide sequence ID" value="NZ_ACNN01000012.1"/>
</dbReference>
<organism evidence="9 10">
    <name type="scientific">Porphyromonas endodontalis (strain ATCC 35406 / DSM 24491 / JCM 8526 / CCUG 16442 / BCRC 14492 / NCTC 13058 / HG 370)</name>
    <name type="common">Bacteroides endodontalis</name>
    <dbReference type="NCBI Taxonomy" id="553175"/>
    <lineage>
        <taxon>Bacteria</taxon>
        <taxon>Pseudomonadati</taxon>
        <taxon>Bacteroidota</taxon>
        <taxon>Bacteroidia</taxon>
        <taxon>Bacteroidales</taxon>
        <taxon>Porphyromonadaceae</taxon>
        <taxon>Porphyromonas</taxon>
    </lineage>
</organism>
<dbReference type="GO" id="GO:0003677">
    <property type="term" value="F:DNA binding"/>
    <property type="evidence" value="ECO:0007669"/>
    <property type="project" value="InterPro"/>
</dbReference>
<evidence type="ECO:0000256" key="4">
    <source>
        <dbReference type="ARBA" id="ARBA00022478"/>
    </source>
</evidence>
<dbReference type="AlphaFoldDB" id="C3J9H5"/>
<dbReference type="GO" id="GO:0000428">
    <property type="term" value="C:DNA-directed RNA polymerase complex"/>
    <property type="evidence" value="ECO:0007669"/>
    <property type="project" value="UniProtKB-KW"/>
</dbReference>
<dbReference type="STRING" id="553175.POREN0001_1119"/>
<dbReference type="eggNOG" id="ENOG5032SSJ">
    <property type="taxonomic scope" value="Bacteria"/>
</dbReference>
<evidence type="ECO:0000313" key="10">
    <source>
        <dbReference type="Proteomes" id="UP000004295"/>
    </source>
</evidence>
<dbReference type="GO" id="GO:0006351">
    <property type="term" value="P:DNA-templated transcription"/>
    <property type="evidence" value="ECO:0007669"/>
    <property type="project" value="InterPro"/>
</dbReference>
<dbReference type="Proteomes" id="UP000004295">
    <property type="component" value="Unassembled WGS sequence"/>
</dbReference>
<dbReference type="SMART" id="SM01409">
    <property type="entry name" value="RNA_pol_Rpb6"/>
    <property type="match status" value="1"/>
</dbReference>
<comment type="similarity">
    <text evidence="1">Belongs to the RNA polymerase subunit omega family.</text>
</comment>